<dbReference type="EMBL" id="CAJNJA010034285">
    <property type="protein sequence ID" value="CAE7690309.1"/>
    <property type="molecule type" value="Genomic_DNA"/>
</dbReference>
<sequence length="145" mass="15574">MGRLPGARHAVSFEASKSEGLSQIEEVTNMLKACCRKSYDQRCCIKNIQDTANKVGEFANKIRGIEVELGEAKKAAEQIVGANTGMGELAKEVATIKAKAAEQQSDLILAKDAVDKLIPTNAGIDCMASLLAGMLVQWQYVCLIS</sequence>
<reference evidence="1" key="1">
    <citation type="submission" date="2021-02" db="EMBL/GenBank/DDBJ databases">
        <authorList>
            <person name="Dougan E. K."/>
            <person name="Rhodes N."/>
            <person name="Thang M."/>
            <person name="Chan C."/>
        </authorList>
    </citation>
    <scope>NUCLEOTIDE SEQUENCE</scope>
</reference>
<comment type="caution">
    <text evidence="1">The sequence shown here is derived from an EMBL/GenBank/DDBJ whole genome shotgun (WGS) entry which is preliminary data.</text>
</comment>
<name>A0A812WKJ0_9DINO</name>
<dbReference type="OrthoDB" id="422967at2759"/>
<keyword evidence="2" id="KW-1185">Reference proteome</keyword>
<organism evidence="1 2">
    <name type="scientific">Symbiodinium necroappetens</name>
    <dbReference type="NCBI Taxonomy" id="1628268"/>
    <lineage>
        <taxon>Eukaryota</taxon>
        <taxon>Sar</taxon>
        <taxon>Alveolata</taxon>
        <taxon>Dinophyceae</taxon>
        <taxon>Suessiales</taxon>
        <taxon>Symbiodiniaceae</taxon>
        <taxon>Symbiodinium</taxon>
    </lineage>
</organism>
<accession>A0A812WKJ0</accession>
<dbReference type="AlphaFoldDB" id="A0A812WKJ0"/>
<evidence type="ECO:0000313" key="2">
    <source>
        <dbReference type="Proteomes" id="UP000601435"/>
    </source>
</evidence>
<protein>
    <submittedName>
        <fullName evidence="1">Uncharacterized protein</fullName>
    </submittedName>
</protein>
<evidence type="ECO:0000313" key="1">
    <source>
        <dbReference type="EMBL" id="CAE7690309.1"/>
    </source>
</evidence>
<proteinExistence type="predicted"/>
<dbReference type="Proteomes" id="UP000601435">
    <property type="component" value="Unassembled WGS sequence"/>
</dbReference>
<gene>
    <name evidence="1" type="ORF">SNEC2469_LOCUS19880</name>
</gene>